<evidence type="ECO:0000313" key="3">
    <source>
        <dbReference type="EMBL" id="TYO95043.1"/>
    </source>
</evidence>
<dbReference type="OrthoDB" id="12425at2"/>
<dbReference type="SUPFAM" id="SSF48695">
    <property type="entry name" value="Multiheme cytochromes"/>
    <property type="match status" value="1"/>
</dbReference>
<organism evidence="3 4">
    <name type="scientific">Geothermobacter ehrlichii</name>
    <dbReference type="NCBI Taxonomy" id="213224"/>
    <lineage>
        <taxon>Bacteria</taxon>
        <taxon>Pseudomonadati</taxon>
        <taxon>Thermodesulfobacteriota</taxon>
        <taxon>Desulfuromonadia</taxon>
        <taxon>Desulfuromonadales</taxon>
        <taxon>Geothermobacteraceae</taxon>
        <taxon>Geothermobacter</taxon>
    </lineage>
</organism>
<keyword evidence="1" id="KW-0732">Signal</keyword>
<feature type="signal peptide" evidence="1">
    <location>
        <begin position="1"/>
        <end position="20"/>
    </location>
</feature>
<dbReference type="EMBL" id="VNIB01000023">
    <property type="protein sequence ID" value="TYO95043.1"/>
    <property type="molecule type" value="Genomic_DNA"/>
</dbReference>
<evidence type="ECO:0000259" key="2">
    <source>
        <dbReference type="Pfam" id="PF09699"/>
    </source>
</evidence>
<protein>
    <submittedName>
        <fullName evidence="3">Putative CXXCH cytochrome family protein</fullName>
    </submittedName>
</protein>
<evidence type="ECO:0000256" key="1">
    <source>
        <dbReference type="SAM" id="SignalP"/>
    </source>
</evidence>
<accession>A0A5D3WGB3</accession>
<evidence type="ECO:0000313" key="4">
    <source>
        <dbReference type="Proteomes" id="UP000324159"/>
    </source>
</evidence>
<proteinExistence type="predicted"/>
<reference evidence="3 4" key="1">
    <citation type="submission" date="2019-07" db="EMBL/GenBank/DDBJ databases">
        <title>Genomic Encyclopedia of Type Strains, Phase IV (KMG-IV): sequencing the most valuable type-strain genomes for metagenomic binning, comparative biology and taxonomic classification.</title>
        <authorList>
            <person name="Goeker M."/>
        </authorList>
    </citation>
    <scope>NUCLEOTIDE SEQUENCE [LARGE SCALE GENOMIC DNA]</scope>
    <source>
        <strain evidence="3 4">SS015</strain>
    </source>
</reference>
<dbReference type="Pfam" id="PF09699">
    <property type="entry name" value="Paired_CXXCH_1"/>
    <property type="match status" value="1"/>
</dbReference>
<comment type="caution">
    <text evidence="3">The sequence shown here is derived from an EMBL/GenBank/DDBJ whole genome shotgun (WGS) entry which is preliminary data.</text>
</comment>
<dbReference type="Proteomes" id="UP000324159">
    <property type="component" value="Unassembled WGS sequence"/>
</dbReference>
<name>A0A5D3WGB3_9BACT</name>
<dbReference type="RefSeq" id="WP_148897212.1">
    <property type="nucleotide sequence ID" value="NZ_VNIB01000023.1"/>
</dbReference>
<keyword evidence="4" id="KW-1185">Reference proteome</keyword>
<dbReference type="AlphaFoldDB" id="A0A5D3WGB3"/>
<feature type="chain" id="PRO_5023056685" evidence="1">
    <location>
        <begin position="21"/>
        <end position="225"/>
    </location>
</feature>
<dbReference type="InterPro" id="IPR036280">
    <property type="entry name" value="Multihaem_cyt_sf"/>
</dbReference>
<gene>
    <name evidence="3" type="ORF">EDC39_1236</name>
</gene>
<sequence length="225" mass="22793">MKKVLVLLAAAALLASPAFGAVRNSKHDLSSSSTATIKSTNIDEVCVFCHTPHSGATGLLAPLWNRSIPGGSIAAADLYNSATLDQTNSNPSTVVGAVNNSDAPLCMSCHDGASLTDPLLNPPASAGNVQPAGLSNVTGNANVFGDTLRNDHPIGMDYGAVQAADTAGFNAETTANVDVGGLPLYTANGVMWCSTCHDVHGQGGGDPFLNMSNAGSALCTTCHIK</sequence>
<feature type="domain" description="Doubled CXXCH motif" evidence="2">
    <location>
        <begin position="193"/>
        <end position="223"/>
    </location>
</feature>
<dbReference type="InterPro" id="IPR010177">
    <property type="entry name" value="Paired_CXXCH_1"/>
</dbReference>